<accession>A0A1F5YIG9</accession>
<feature type="domain" description="DUF5655" evidence="1">
    <location>
        <begin position="29"/>
        <end position="135"/>
    </location>
</feature>
<gene>
    <name evidence="2" type="ORF">A2Y99_03080</name>
</gene>
<dbReference type="InterPro" id="IPR043714">
    <property type="entry name" value="DUF5655"/>
</dbReference>
<protein>
    <recommendedName>
        <fullName evidence="1">DUF5655 domain-containing protein</fullName>
    </recommendedName>
</protein>
<dbReference type="Pfam" id="PF18899">
    <property type="entry name" value="DUF5655"/>
    <property type="match status" value="1"/>
</dbReference>
<proteinExistence type="predicted"/>
<evidence type="ECO:0000313" key="2">
    <source>
        <dbReference type="EMBL" id="OGF99852.1"/>
    </source>
</evidence>
<name>A0A1F5YIG9_9BACT</name>
<organism evidence="2 3">
    <name type="scientific">Candidatus Gottesmanbacteria bacterium RBG_13_37_7</name>
    <dbReference type="NCBI Taxonomy" id="1798369"/>
    <lineage>
        <taxon>Bacteria</taxon>
        <taxon>Candidatus Gottesmaniibacteriota</taxon>
    </lineage>
</organism>
<dbReference type="Proteomes" id="UP000178230">
    <property type="component" value="Unassembled WGS sequence"/>
</dbReference>
<evidence type="ECO:0000313" key="3">
    <source>
        <dbReference type="Proteomes" id="UP000178230"/>
    </source>
</evidence>
<reference evidence="2 3" key="1">
    <citation type="journal article" date="2016" name="Nat. Commun.">
        <title>Thousands of microbial genomes shed light on interconnected biogeochemical processes in an aquifer system.</title>
        <authorList>
            <person name="Anantharaman K."/>
            <person name="Brown C.T."/>
            <person name="Hug L.A."/>
            <person name="Sharon I."/>
            <person name="Castelle C.J."/>
            <person name="Probst A.J."/>
            <person name="Thomas B.C."/>
            <person name="Singh A."/>
            <person name="Wilkins M.J."/>
            <person name="Karaoz U."/>
            <person name="Brodie E.L."/>
            <person name="Williams K.H."/>
            <person name="Hubbard S.S."/>
            <person name="Banfield J.F."/>
        </authorList>
    </citation>
    <scope>NUCLEOTIDE SEQUENCE [LARGE SCALE GENOMIC DNA]</scope>
</reference>
<sequence length="139" mass="16984">MGKLWKCPKCKREFKNKNQVHSCTNYPLEKHFENKKFAEELFLHLKKEIEKNVGPLKIESPPCCIHFVSNYTFGAVWALKDKIRIDFRTDFQIKSKRIWKMIKMSANRYLYYLEIKDKKEIDKELIYWIRKAYYLHKNS</sequence>
<evidence type="ECO:0000259" key="1">
    <source>
        <dbReference type="Pfam" id="PF18899"/>
    </source>
</evidence>
<comment type="caution">
    <text evidence="2">The sequence shown here is derived from an EMBL/GenBank/DDBJ whole genome shotgun (WGS) entry which is preliminary data.</text>
</comment>
<dbReference type="AlphaFoldDB" id="A0A1F5YIG9"/>
<dbReference type="EMBL" id="MFIY01000037">
    <property type="protein sequence ID" value="OGF99852.1"/>
    <property type="molecule type" value="Genomic_DNA"/>
</dbReference>